<dbReference type="EMBL" id="AGNL01012536">
    <property type="protein sequence ID" value="EJK67843.1"/>
    <property type="molecule type" value="Genomic_DNA"/>
</dbReference>
<sequence>AASVGHSGRNPAGVREDDRLGGEGEGGAVPGIPTSARAQGPRPMSKEETGAADMRRDFGPGFRRTGGRGRECKVPAEGSGRGIPPPSVSERSTPGSSPGEDRGAPPSEGGDSARPSRGGRHGGGVKPRPRAAAAWRRSRGRTTDGAPEGGISRPYAADRR</sequence>
<gene>
    <name evidence="2" type="ORF">THAOC_11061</name>
</gene>
<dbReference type="Proteomes" id="UP000266841">
    <property type="component" value="Unassembled WGS sequence"/>
</dbReference>
<evidence type="ECO:0000313" key="2">
    <source>
        <dbReference type="EMBL" id="EJK67843.1"/>
    </source>
</evidence>
<organism evidence="2 3">
    <name type="scientific">Thalassiosira oceanica</name>
    <name type="common">Marine diatom</name>
    <dbReference type="NCBI Taxonomy" id="159749"/>
    <lineage>
        <taxon>Eukaryota</taxon>
        <taxon>Sar</taxon>
        <taxon>Stramenopiles</taxon>
        <taxon>Ochrophyta</taxon>
        <taxon>Bacillariophyta</taxon>
        <taxon>Coscinodiscophyceae</taxon>
        <taxon>Thalassiosirophycidae</taxon>
        <taxon>Thalassiosirales</taxon>
        <taxon>Thalassiosiraceae</taxon>
        <taxon>Thalassiosira</taxon>
    </lineage>
</organism>
<feature type="region of interest" description="Disordered" evidence="1">
    <location>
        <begin position="1"/>
        <end position="160"/>
    </location>
</feature>
<accession>K0SNJ1</accession>
<protein>
    <submittedName>
        <fullName evidence="2">Uncharacterized protein</fullName>
    </submittedName>
</protein>
<feature type="compositionally biased region" description="Basic and acidic residues" evidence="1">
    <location>
        <begin position="44"/>
        <end position="58"/>
    </location>
</feature>
<keyword evidence="3" id="KW-1185">Reference proteome</keyword>
<evidence type="ECO:0000256" key="1">
    <source>
        <dbReference type="SAM" id="MobiDB-lite"/>
    </source>
</evidence>
<name>K0SNJ1_THAOC</name>
<reference evidence="2 3" key="1">
    <citation type="journal article" date="2012" name="Genome Biol.">
        <title>Genome and low-iron response of an oceanic diatom adapted to chronic iron limitation.</title>
        <authorList>
            <person name="Lommer M."/>
            <person name="Specht M."/>
            <person name="Roy A.S."/>
            <person name="Kraemer L."/>
            <person name="Andreson R."/>
            <person name="Gutowska M.A."/>
            <person name="Wolf J."/>
            <person name="Bergner S.V."/>
            <person name="Schilhabel M.B."/>
            <person name="Klostermeier U.C."/>
            <person name="Beiko R.G."/>
            <person name="Rosenstiel P."/>
            <person name="Hippler M."/>
            <person name="Laroche J."/>
        </authorList>
    </citation>
    <scope>NUCLEOTIDE SEQUENCE [LARGE SCALE GENOMIC DNA]</scope>
    <source>
        <strain evidence="2 3">CCMP1005</strain>
    </source>
</reference>
<proteinExistence type="predicted"/>
<evidence type="ECO:0000313" key="3">
    <source>
        <dbReference type="Proteomes" id="UP000266841"/>
    </source>
</evidence>
<dbReference type="AlphaFoldDB" id="K0SNJ1"/>
<feature type="non-terminal residue" evidence="2">
    <location>
        <position position="1"/>
    </location>
</feature>
<comment type="caution">
    <text evidence="2">The sequence shown here is derived from an EMBL/GenBank/DDBJ whole genome shotgun (WGS) entry which is preliminary data.</text>
</comment>